<dbReference type="RefSeq" id="XP_008184846.1">
    <property type="nucleotide sequence ID" value="XM_008186624.1"/>
</dbReference>
<dbReference type="GeneID" id="103309915"/>
<proteinExistence type="predicted"/>
<dbReference type="InterPro" id="IPR052958">
    <property type="entry name" value="IFN-induced_PKR_regulator"/>
</dbReference>
<dbReference type="AlphaFoldDB" id="A0A8R2FA76"/>
<dbReference type="PANTHER" id="PTHR46289:SF14">
    <property type="entry name" value="DUF4371 DOMAIN-CONTAINING PROTEIN"/>
    <property type="match status" value="1"/>
</dbReference>
<dbReference type="PANTHER" id="PTHR46289">
    <property type="entry name" value="52 KDA REPRESSOR OF THE INHIBITOR OF THE PROTEIN KINASE-LIKE PROTEIN-RELATED"/>
    <property type="match status" value="1"/>
</dbReference>
<reference evidence="2" key="2">
    <citation type="submission" date="2022-06" db="UniProtKB">
        <authorList>
            <consortium name="EnsemblMetazoa"/>
        </authorList>
    </citation>
    <scope>IDENTIFICATION</scope>
</reference>
<organism evidence="2 3">
    <name type="scientific">Acyrthosiphon pisum</name>
    <name type="common">Pea aphid</name>
    <dbReference type="NCBI Taxonomy" id="7029"/>
    <lineage>
        <taxon>Eukaryota</taxon>
        <taxon>Metazoa</taxon>
        <taxon>Ecdysozoa</taxon>
        <taxon>Arthropoda</taxon>
        <taxon>Hexapoda</taxon>
        <taxon>Insecta</taxon>
        <taxon>Pterygota</taxon>
        <taxon>Neoptera</taxon>
        <taxon>Paraneoptera</taxon>
        <taxon>Hemiptera</taxon>
        <taxon>Sternorrhyncha</taxon>
        <taxon>Aphidomorpha</taxon>
        <taxon>Aphidoidea</taxon>
        <taxon>Aphididae</taxon>
        <taxon>Macrosiphini</taxon>
        <taxon>Acyrthosiphon</taxon>
    </lineage>
</organism>
<evidence type="ECO:0000313" key="3">
    <source>
        <dbReference type="Proteomes" id="UP000007819"/>
    </source>
</evidence>
<protein>
    <recommendedName>
        <fullName evidence="1">HAT C-terminal dimerisation domain-containing protein</fullName>
    </recommendedName>
</protein>
<keyword evidence="3" id="KW-1185">Reference proteome</keyword>
<dbReference type="GO" id="GO:0046983">
    <property type="term" value="F:protein dimerization activity"/>
    <property type="evidence" value="ECO:0007669"/>
    <property type="project" value="InterPro"/>
</dbReference>
<dbReference type="Proteomes" id="UP000007819">
    <property type="component" value="Chromosome A3"/>
</dbReference>
<sequence>MEMSLGATELSVCFSVLADETTDISVTEQLALCVNESFLKFIQVHSLSGKNLADSILNGLISCGIDCDFLYGQGDDGASNMSGQFQGVQAHIRSKYPKALYVHCAAHSLNLAVSTASNIKPVRNCLGIIEKLYVFFNTPKRNAVLLSAIENSNTDQKVKTLKRLSATRWVQRYDSVRDFIELFEFVVNALECITEWNDSSATDATLLLKSFDSEFIISVNIVQLMFSFGLPLCKQLQKINIDLKEAINLAQDTVDELKTIRNNCDDEFNNIFSKAKKMADKVEVELKYKRLGKRQTNRANPLTDQTISVLDVCFQVDKNNSLTELRLWRTKLRRTSCIPKTGIDALTECNKEILYPNIYLLLKILCALPVSTTTPERMFSALKRVKTYLRNTMTEDRLNGLSMLAVHRDIKVSPEDVLDDIAKRPRKLDLVL</sequence>
<evidence type="ECO:0000313" key="2">
    <source>
        <dbReference type="EnsemblMetazoa" id="XP_008184846.1"/>
    </source>
</evidence>
<name>A0A8R2FA76_ACYPI</name>
<dbReference type="SUPFAM" id="SSF53098">
    <property type="entry name" value="Ribonuclease H-like"/>
    <property type="match status" value="1"/>
</dbReference>
<reference evidence="3" key="1">
    <citation type="submission" date="2010-06" db="EMBL/GenBank/DDBJ databases">
        <authorList>
            <person name="Jiang H."/>
            <person name="Abraham K."/>
            <person name="Ali S."/>
            <person name="Alsbrooks S.L."/>
            <person name="Anim B.N."/>
            <person name="Anosike U.S."/>
            <person name="Attaway T."/>
            <person name="Bandaranaike D.P."/>
            <person name="Battles P.K."/>
            <person name="Bell S.N."/>
            <person name="Bell A.V."/>
            <person name="Beltran B."/>
            <person name="Bickham C."/>
            <person name="Bustamante Y."/>
            <person name="Caleb T."/>
            <person name="Canada A."/>
            <person name="Cardenas V."/>
            <person name="Carter K."/>
            <person name="Chacko J."/>
            <person name="Chandrabose M.N."/>
            <person name="Chavez D."/>
            <person name="Chavez A."/>
            <person name="Chen L."/>
            <person name="Chu H.-S."/>
            <person name="Claassen K.J."/>
            <person name="Cockrell R."/>
            <person name="Collins M."/>
            <person name="Cooper J.A."/>
            <person name="Cree A."/>
            <person name="Curry S.M."/>
            <person name="Da Y."/>
            <person name="Dao M.D."/>
            <person name="Das B."/>
            <person name="Davila M.-L."/>
            <person name="Davy-Carroll L."/>
            <person name="Denson S."/>
            <person name="Dinh H."/>
            <person name="Ebong V.E."/>
            <person name="Edwards J.R."/>
            <person name="Egan A."/>
            <person name="El-Daye J."/>
            <person name="Escobedo L."/>
            <person name="Fernandez S."/>
            <person name="Fernando P.R."/>
            <person name="Flagg N."/>
            <person name="Forbes L.D."/>
            <person name="Fowler R.G."/>
            <person name="Fu Q."/>
            <person name="Gabisi R.A."/>
            <person name="Ganer J."/>
            <person name="Garbino Pronczuk A."/>
            <person name="Garcia R.M."/>
            <person name="Garner T."/>
            <person name="Garrett T.E."/>
            <person name="Gonzalez D.A."/>
            <person name="Hamid H."/>
            <person name="Hawkins E.S."/>
            <person name="Hirani K."/>
            <person name="Hogues M.E."/>
            <person name="Hollins B."/>
            <person name="Hsiao C.-H."/>
            <person name="Jabil R."/>
            <person name="James M.L."/>
            <person name="Jhangiani S.N."/>
            <person name="Johnson B."/>
            <person name="Johnson Q."/>
            <person name="Joshi V."/>
            <person name="Kalu J.B."/>
            <person name="Kam C."/>
            <person name="Kashfia A."/>
            <person name="Keebler J."/>
            <person name="Kisamo H."/>
            <person name="Kovar C.L."/>
            <person name="Lago L.A."/>
            <person name="Lai C.-Y."/>
            <person name="Laidlaw J."/>
            <person name="Lara F."/>
            <person name="Le T.-K."/>
            <person name="Lee S.L."/>
            <person name="Legall F.H."/>
            <person name="Lemon S.J."/>
            <person name="Lewis L.R."/>
            <person name="Li B."/>
            <person name="Liu Y."/>
            <person name="Liu Y.-S."/>
            <person name="Lopez J."/>
            <person name="Lozado R.J."/>
            <person name="Lu J."/>
            <person name="Madu R.C."/>
            <person name="Maheshwari M."/>
            <person name="Maheshwari R."/>
            <person name="Malloy K."/>
            <person name="Martinez E."/>
            <person name="Mathew T."/>
            <person name="Mercado I.C."/>
            <person name="Mercado C."/>
            <person name="Meyer B."/>
            <person name="Montgomery K."/>
            <person name="Morgan M.B."/>
            <person name="Munidasa M."/>
            <person name="Nazareth L.V."/>
            <person name="Nelson J."/>
            <person name="Ng B.M."/>
            <person name="Nguyen N.B."/>
            <person name="Nguyen P.Q."/>
            <person name="Nguyen T."/>
            <person name="Obregon M."/>
            <person name="Okwuonu G.O."/>
            <person name="Onwere C.G."/>
            <person name="Orozco G."/>
            <person name="Parra A."/>
            <person name="Patel S."/>
            <person name="Patil S."/>
            <person name="Perez A."/>
            <person name="Perez Y."/>
            <person name="Pham C."/>
            <person name="Primus E.L."/>
            <person name="Pu L.-L."/>
            <person name="Puazo M."/>
            <person name="Qin X."/>
            <person name="Quiroz J.B."/>
            <person name="Reese J."/>
            <person name="Richards S."/>
            <person name="Rives C.M."/>
            <person name="Robberts R."/>
            <person name="Ruiz S.J."/>
            <person name="Ruiz M.J."/>
            <person name="Santibanez J."/>
            <person name="Schneider B.W."/>
            <person name="Sisson I."/>
            <person name="Smith M."/>
            <person name="Sodergren E."/>
            <person name="Song X.-Z."/>
            <person name="Song B.B."/>
            <person name="Summersgill H."/>
            <person name="Thelus R."/>
            <person name="Thornton R.D."/>
            <person name="Trejos Z.Y."/>
            <person name="Usmani K."/>
            <person name="Vattathil S."/>
            <person name="Villasana D."/>
            <person name="Walker D.L."/>
            <person name="Wang S."/>
            <person name="Wang K."/>
            <person name="White C.S."/>
            <person name="Williams A.C."/>
            <person name="Williamson J."/>
            <person name="Wilson K."/>
            <person name="Woghiren I.O."/>
            <person name="Woodworth J.R."/>
            <person name="Worley K.C."/>
            <person name="Wright R.A."/>
            <person name="Wu W."/>
            <person name="Young L."/>
            <person name="Zhang L."/>
            <person name="Zhang J."/>
            <person name="Zhu Y."/>
            <person name="Muzny D.M."/>
            <person name="Weinstock G."/>
            <person name="Gibbs R.A."/>
        </authorList>
    </citation>
    <scope>NUCLEOTIDE SEQUENCE [LARGE SCALE GENOMIC DNA]</scope>
    <source>
        <strain evidence="3">LSR1</strain>
    </source>
</reference>
<dbReference type="InterPro" id="IPR008906">
    <property type="entry name" value="HATC_C_dom"/>
</dbReference>
<accession>A0A8R2FA76</accession>
<dbReference type="EnsemblMetazoa" id="XM_008186624.1">
    <property type="protein sequence ID" value="XP_008184846.1"/>
    <property type="gene ID" value="LOC103309915"/>
</dbReference>
<feature type="domain" description="HAT C-terminal dimerisation" evidence="1">
    <location>
        <begin position="351"/>
        <end position="409"/>
    </location>
</feature>
<dbReference type="KEGG" id="api:103309915"/>
<evidence type="ECO:0000259" key="1">
    <source>
        <dbReference type="Pfam" id="PF05699"/>
    </source>
</evidence>
<dbReference type="OrthoDB" id="6617140at2759"/>
<dbReference type="Pfam" id="PF05699">
    <property type="entry name" value="Dimer_Tnp_hAT"/>
    <property type="match status" value="1"/>
</dbReference>
<dbReference type="InterPro" id="IPR012337">
    <property type="entry name" value="RNaseH-like_sf"/>
</dbReference>